<organism evidence="2 3">
    <name type="scientific">Candidatus Zambryskibacteria bacterium RIFCSPHIGHO2_02_38_10.5</name>
    <dbReference type="NCBI Taxonomy" id="1802742"/>
    <lineage>
        <taxon>Bacteria</taxon>
        <taxon>Candidatus Zambryskiibacteriota</taxon>
    </lineage>
</organism>
<gene>
    <name evidence="2" type="ORF">A2W58_03060</name>
</gene>
<comment type="caution">
    <text evidence="2">The sequence shown here is derived from an EMBL/GenBank/DDBJ whole genome shotgun (WGS) entry which is preliminary data.</text>
</comment>
<keyword evidence="1" id="KW-0812">Transmembrane</keyword>
<accession>A0A1G2T9F3</accession>
<feature type="transmembrane region" description="Helical" evidence="1">
    <location>
        <begin position="79"/>
        <end position="102"/>
    </location>
</feature>
<sequence length="147" mass="16484">MNIKQASVFFSRLALFVIYFWFGLLKVVGQSPASEMVESLFGKTLAYVPFLSFGIFIVFFGLFEMLIGILFLVPGKERLALGLFFLHMIMVALPLFIIPSMWTVIFVPTLEGQYIIKNLALISCAITIASAILPKEPREVPQTSVLE</sequence>
<dbReference type="AlphaFoldDB" id="A0A1G2T9F3"/>
<keyword evidence="1" id="KW-0472">Membrane</keyword>
<dbReference type="Proteomes" id="UP000179264">
    <property type="component" value="Unassembled WGS sequence"/>
</dbReference>
<protein>
    <recommendedName>
        <fullName evidence="4">DoxX family protein</fullName>
    </recommendedName>
</protein>
<evidence type="ECO:0000313" key="3">
    <source>
        <dbReference type="Proteomes" id="UP000179264"/>
    </source>
</evidence>
<keyword evidence="1" id="KW-1133">Transmembrane helix</keyword>
<evidence type="ECO:0000256" key="1">
    <source>
        <dbReference type="SAM" id="Phobius"/>
    </source>
</evidence>
<reference evidence="2 3" key="1">
    <citation type="journal article" date="2016" name="Nat. Commun.">
        <title>Thousands of microbial genomes shed light on interconnected biogeochemical processes in an aquifer system.</title>
        <authorList>
            <person name="Anantharaman K."/>
            <person name="Brown C.T."/>
            <person name="Hug L.A."/>
            <person name="Sharon I."/>
            <person name="Castelle C.J."/>
            <person name="Probst A.J."/>
            <person name="Thomas B.C."/>
            <person name="Singh A."/>
            <person name="Wilkins M.J."/>
            <person name="Karaoz U."/>
            <person name="Brodie E.L."/>
            <person name="Williams K.H."/>
            <person name="Hubbard S.S."/>
            <person name="Banfield J.F."/>
        </authorList>
    </citation>
    <scope>NUCLEOTIDE SEQUENCE [LARGE SCALE GENOMIC DNA]</scope>
</reference>
<dbReference type="EMBL" id="MHVL01000006">
    <property type="protein sequence ID" value="OHA93915.1"/>
    <property type="molecule type" value="Genomic_DNA"/>
</dbReference>
<evidence type="ECO:0008006" key="4">
    <source>
        <dbReference type="Google" id="ProtNLM"/>
    </source>
</evidence>
<evidence type="ECO:0000313" key="2">
    <source>
        <dbReference type="EMBL" id="OHA93915.1"/>
    </source>
</evidence>
<feature type="transmembrane region" description="Helical" evidence="1">
    <location>
        <begin position="45"/>
        <end position="72"/>
    </location>
</feature>
<name>A0A1G2T9F3_9BACT</name>
<feature type="transmembrane region" description="Helical" evidence="1">
    <location>
        <begin position="114"/>
        <end position="133"/>
    </location>
</feature>
<proteinExistence type="predicted"/>